<proteinExistence type="predicted"/>
<sequence>MSAANAAQDLNFAMLKMMAPTKSSASAMKALGLSVRDAQGNMRPLKNILIDVANATQGMSKAQRDAVLKQLWGTAGMK</sequence>
<protein>
    <submittedName>
        <fullName evidence="2">Phage tail tape measure protein</fullName>
    </submittedName>
</protein>
<keyword evidence="3" id="KW-1185">Reference proteome</keyword>
<feature type="domain" description="Phage tail tape measure protein" evidence="1">
    <location>
        <begin position="1"/>
        <end position="73"/>
    </location>
</feature>
<dbReference type="Pfam" id="PF10145">
    <property type="entry name" value="PhageMin_Tail"/>
    <property type="match status" value="1"/>
</dbReference>
<accession>A0ABT3ED16</accession>
<dbReference type="Proteomes" id="UP001526076">
    <property type="component" value="Unassembled WGS sequence"/>
</dbReference>
<feature type="non-terminal residue" evidence="2">
    <location>
        <position position="78"/>
    </location>
</feature>
<evidence type="ECO:0000313" key="2">
    <source>
        <dbReference type="EMBL" id="MCW1043324.1"/>
    </source>
</evidence>
<comment type="caution">
    <text evidence="2">The sequence shown here is derived from an EMBL/GenBank/DDBJ whole genome shotgun (WGS) entry which is preliminary data.</text>
</comment>
<dbReference type="NCBIfam" id="TIGR01760">
    <property type="entry name" value="tape_meas_TP901"/>
    <property type="match status" value="1"/>
</dbReference>
<name>A0ABT3ED16_STRAP</name>
<dbReference type="InterPro" id="IPR010090">
    <property type="entry name" value="Phage_tape_meas"/>
</dbReference>
<reference evidence="2 3" key="1">
    <citation type="submission" date="2022-10" db="EMBL/GenBank/DDBJ databases">
        <title>Comparative genomic study of S. anginosus.</title>
        <authorList>
            <person name="Prasad A."/>
            <person name="Ene A."/>
            <person name="Jablonska S."/>
            <person name="Du J."/>
            <person name="Wolfe A.J."/>
            <person name="Putonti C."/>
        </authorList>
    </citation>
    <scope>NUCLEOTIDE SEQUENCE [LARGE SCALE GENOMIC DNA]</scope>
    <source>
        <strain evidence="2 3">UMB9231</strain>
    </source>
</reference>
<evidence type="ECO:0000313" key="3">
    <source>
        <dbReference type="Proteomes" id="UP001526076"/>
    </source>
</evidence>
<gene>
    <name evidence="2" type="ORF">OJ597_13180</name>
</gene>
<organism evidence="2 3">
    <name type="scientific">Streptococcus anginosus</name>
    <dbReference type="NCBI Taxonomy" id="1328"/>
    <lineage>
        <taxon>Bacteria</taxon>
        <taxon>Bacillati</taxon>
        <taxon>Bacillota</taxon>
        <taxon>Bacilli</taxon>
        <taxon>Lactobacillales</taxon>
        <taxon>Streptococcaceae</taxon>
        <taxon>Streptococcus</taxon>
        <taxon>Streptococcus anginosus group</taxon>
    </lineage>
</organism>
<dbReference type="EMBL" id="JAPAHU010000407">
    <property type="protein sequence ID" value="MCW1043324.1"/>
    <property type="molecule type" value="Genomic_DNA"/>
</dbReference>
<evidence type="ECO:0000259" key="1">
    <source>
        <dbReference type="Pfam" id="PF10145"/>
    </source>
</evidence>